<evidence type="ECO:0000313" key="14">
    <source>
        <dbReference type="RefSeq" id="XP_011077699.1"/>
    </source>
</evidence>
<accession>A0A6I9T292</accession>
<gene>
    <name evidence="14" type="primary">LOC105161621</name>
</gene>
<evidence type="ECO:0000256" key="5">
    <source>
        <dbReference type="ARBA" id="ARBA00022989"/>
    </source>
</evidence>
<dbReference type="FunFam" id="2.60.120.10:FF:000024">
    <property type="entry name" value="Cyclic nucleotide-gated ion channel 1"/>
    <property type="match status" value="1"/>
</dbReference>
<evidence type="ECO:0000256" key="10">
    <source>
        <dbReference type="SAM" id="MobiDB-lite"/>
    </source>
</evidence>
<dbReference type="InterPro" id="IPR014710">
    <property type="entry name" value="RmlC-like_jellyroll"/>
</dbReference>
<comment type="similarity">
    <text evidence="2">Belongs to the cyclic nucleotide-gated cation channel (TC 1.A.1.5) family.</text>
</comment>
<dbReference type="Pfam" id="PF00520">
    <property type="entry name" value="Ion_trans"/>
    <property type="match status" value="1"/>
</dbReference>
<feature type="domain" description="Cyclic nucleotide-binding" evidence="12">
    <location>
        <begin position="484"/>
        <end position="567"/>
    </location>
</feature>
<dbReference type="InParanoid" id="A0A6I9T292"/>
<dbReference type="SUPFAM" id="SSF81324">
    <property type="entry name" value="Voltage-gated potassium channels"/>
    <property type="match status" value="1"/>
</dbReference>
<dbReference type="KEGG" id="sind:105161621"/>
<dbReference type="PROSITE" id="PS50042">
    <property type="entry name" value="CNMP_BINDING_3"/>
    <property type="match status" value="1"/>
</dbReference>
<dbReference type="InterPro" id="IPR003938">
    <property type="entry name" value="K_chnl_volt-dep_EAG/ELK/ERG"/>
</dbReference>
<dbReference type="Gene3D" id="1.10.287.630">
    <property type="entry name" value="Helix hairpin bin"/>
    <property type="match status" value="1"/>
</dbReference>
<dbReference type="GO" id="GO:0005249">
    <property type="term" value="F:voltage-gated potassium channel activity"/>
    <property type="evidence" value="ECO:0007669"/>
    <property type="project" value="InterPro"/>
</dbReference>
<feature type="transmembrane region" description="Helical" evidence="11">
    <location>
        <begin position="181"/>
        <end position="200"/>
    </location>
</feature>
<dbReference type="SUPFAM" id="SSF51206">
    <property type="entry name" value="cAMP-binding domain-like"/>
    <property type="match status" value="1"/>
</dbReference>
<comment type="subcellular location">
    <subcellularLocation>
        <location evidence="1">Endomembrane system</location>
        <topology evidence="1">Multi-pass membrane protein</topology>
    </subcellularLocation>
</comment>
<dbReference type="GO" id="GO:0012505">
    <property type="term" value="C:endomembrane system"/>
    <property type="evidence" value="ECO:0007669"/>
    <property type="project" value="UniProtKB-SubCell"/>
</dbReference>
<dbReference type="Proteomes" id="UP000504604">
    <property type="component" value="Linkage group LG1"/>
</dbReference>
<evidence type="ECO:0000256" key="6">
    <source>
        <dbReference type="ARBA" id="ARBA00023065"/>
    </source>
</evidence>
<evidence type="ECO:0000256" key="9">
    <source>
        <dbReference type="ARBA" id="ARBA00023303"/>
    </source>
</evidence>
<keyword evidence="6" id="KW-0406">Ion transport</keyword>
<dbReference type="PRINTS" id="PR01463">
    <property type="entry name" value="EAGCHANLFMLY"/>
</dbReference>
<dbReference type="RefSeq" id="XP_011077699.1">
    <property type="nucleotide sequence ID" value="XM_011079397.2"/>
</dbReference>
<dbReference type="AlphaFoldDB" id="A0A6I9T292"/>
<dbReference type="Gene3D" id="1.10.287.70">
    <property type="match status" value="1"/>
</dbReference>
<evidence type="ECO:0000256" key="11">
    <source>
        <dbReference type="SAM" id="Phobius"/>
    </source>
</evidence>
<dbReference type="FunFam" id="1.10.287.630:FF:000003">
    <property type="entry name" value="Cyclic nucleotide-gated ion channel 1"/>
    <property type="match status" value="1"/>
</dbReference>
<dbReference type="OrthoDB" id="421226at2759"/>
<dbReference type="CDD" id="cd00038">
    <property type="entry name" value="CAP_ED"/>
    <property type="match status" value="1"/>
</dbReference>
<organism evidence="13 14">
    <name type="scientific">Sesamum indicum</name>
    <name type="common">Oriental sesame</name>
    <name type="synonym">Sesamum orientale</name>
    <dbReference type="NCBI Taxonomy" id="4182"/>
    <lineage>
        <taxon>Eukaryota</taxon>
        <taxon>Viridiplantae</taxon>
        <taxon>Streptophyta</taxon>
        <taxon>Embryophyta</taxon>
        <taxon>Tracheophyta</taxon>
        <taxon>Spermatophyta</taxon>
        <taxon>Magnoliopsida</taxon>
        <taxon>eudicotyledons</taxon>
        <taxon>Gunneridae</taxon>
        <taxon>Pentapetalae</taxon>
        <taxon>asterids</taxon>
        <taxon>lamiids</taxon>
        <taxon>Lamiales</taxon>
        <taxon>Pedaliaceae</taxon>
        <taxon>Sesamum</taxon>
    </lineage>
</organism>
<dbReference type="GeneID" id="105161621"/>
<dbReference type="InterPro" id="IPR018490">
    <property type="entry name" value="cNMP-bd_dom_sf"/>
</dbReference>
<keyword evidence="3" id="KW-0813">Transport</keyword>
<evidence type="ECO:0000256" key="4">
    <source>
        <dbReference type="ARBA" id="ARBA00022692"/>
    </source>
</evidence>
<dbReference type="Gramene" id="SIN_1021664.t">
    <property type="protein sequence ID" value="SIN_1021664.t"/>
    <property type="gene ID" value="SIN_1021664"/>
</dbReference>
<evidence type="ECO:0000256" key="1">
    <source>
        <dbReference type="ARBA" id="ARBA00004127"/>
    </source>
</evidence>
<dbReference type="PANTHER" id="PTHR45651:SF9">
    <property type="entry name" value="CYCLIC NUCLEOTIDE-GATED ION CHANNEL 14-RELATED"/>
    <property type="match status" value="1"/>
</dbReference>
<reference evidence="13" key="1">
    <citation type="submission" date="2024-10" db="UniProtKB">
        <authorList>
            <consortium name="RefSeq"/>
        </authorList>
    </citation>
    <scope>NUCLEOTIDE SEQUENCE [LARGE SCALE GENOMIC DNA]</scope>
    <source>
        <strain evidence="13">cv. Zhongzhi No. 13</strain>
    </source>
</reference>
<evidence type="ECO:0000313" key="13">
    <source>
        <dbReference type="Proteomes" id="UP000504604"/>
    </source>
</evidence>
<evidence type="ECO:0000259" key="12">
    <source>
        <dbReference type="PROSITE" id="PS50042"/>
    </source>
</evidence>
<reference evidence="14" key="2">
    <citation type="submission" date="2025-08" db="UniProtKB">
        <authorList>
            <consortium name="RefSeq"/>
        </authorList>
    </citation>
    <scope>IDENTIFICATION</scope>
</reference>
<feature type="compositionally biased region" description="Basic and acidic residues" evidence="10">
    <location>
        <begin position="698"/>
        <end position="712"/>
    </location>
</feature>
<feature type="transmembrane region" description="Helical" evidence="11">
    <location>
        <begin position="127"/>
        <end position="146"/>
    </location>
</feature>
<feature type="region of interest" description="Disordered" evidence="10">
    <location>
        <begin position="696"/>
        <end position="722"/>
    </location>
</feature>
<sequence>MDLKKEKQVRFHKEEKLKFEAFLDKNEPQIHDKQLPLYKNSDPSWKSVGGYRDKIAKFGRSKVFPEGQEPEKKTVLDPGSEVVLKWNRIFLVFCLMALFVDPLFFYLPSVLNQENSSCMQTDLKLGIIVTFFRTVADVFYLLHVIVKFRTAYVAPSSRVFGKGELVMDLNKIARRYLKSEFFIDVIAALPLPQIVIWSILPAIRSSHADHTNNALVLIVLLQYIPRLYLIFPLSSQIIKATGVVTKTAWAGAAYNLLLYMLASHVLGASWYLLSIERHATCLSSACRDEFNRTGCSLNFLDCGTLTHSDRGKWVNSTLVFTTCNPDDTTYFNYGIFGNAVANNVVSSDFLEKYLYCLWWGLQNLSSYGQSLSTSLFIGETLFAILIAILGLVLFAHLIGNMQTYLQSITVRLEEWRLKRRDTEEWMRHRQLPDDLQQRVRRYTQYKWLTTRGVDEETILRALPTDLRRDIQRHLCLDLVRRVPFFSQMDDQLLDAICERLVSSLSTQGTYIVREGDPVTEMLFIIRGTLESSTTNGGRSGFFNTTTLGPSDFCGEELLAWALLPRSTLNLPTSTRTVRALSEVEAFALRAEDLKFVANQFRRLHSRKLQHTFRYYSHHWRTWAACFIQAAWRRYQKRMTAKSLSIMESFYLSQDLQIPDENNEGEPSVMENSSQAIQNLGVTILASRFAANTRRGAQKIKDVEMPKLQKPEEPDFSAEPDDE</sequence>
<feature type="compositionally biased region" description="Acidic residues" evidence="10">
    <location>
        <begin position="713"/>
        <end position="722"/>
    </location>
</feature>
<protein>
    <submittedName>
        <fullName evidence="14">Probable cyclic nucleotide-gated ion channel 14</fullName>
    </submittedName>
</protein>
<evidence type="ECO:0000256" key="8">
    <source>
        <dbReference type="ARBA" id="ARBA00023286"/>
    </source>
</evidence>
<evidence type="ECO:0000256" key="7">
    <source>
        <dbReference type="ARBA" id="ARBA00023136"/>
    </source>
</evidence>
<keyword evidence="4 11" id="KW-0812">Transmembrane</keyword>
<dbReference type="Gene3D" id="2.60.120.10">
    <property type="entry name" value="Jelly Rolls"/>
    <property type="match status" value="1"/>
</dbReference>
<feature type="transmembrane region" description="Helical" evidence="11">
    <location>
        <begin position="375"/>
        <end position="398"/>
    </location>
</feature>
<dbReference type="Pfam" id="PF00027">
    <property type="entry name" value="cNMP_binding"/>
    <property type="match status" value="1"/>
</dbReference>
<dbReference type="FunCoup" id="A0A6I9T292">
    <property type="interactions" value="129"/>
</dbReference>
<feature type="transmembrane region" description="Helical" evidence="11">
    <location>
        <begin position="212"/>
        <end position="231"/>
    </location>
</feature>
<dbReference type="InterPro" id="IPR005821">
    <property type="entry name" value="Ion_trans_dom"/>
</dbReference>
<keyword evidence="13" id="KW-1185">Reference proteome</keyword>
<dbReference type="PANTHER" id="PTHR45651">
    <property type="entry name" value="CYCLIC NUCLEOTIDE-GATED ION CHANNEL 15-RELATED-RELATED"/>
    <property type="match status" value="1"/>
</dbReference>
<feature type="transmembrane region" description="Helical" evidence="11">
    <location>
        <begin position="252"/>
        <end position="273"/>
    </location>
</feature>
<dbReference type="GO" id="GO:0016020">
    <property type="term" value="C:membrane"/>
    <property type="evidence" value="ECO:0007669"/>
    <property type="project" value="InterPro"/>
</dbReference>
<evidence type="ECO:0000256" key="3">
    <source>
        <dbReference type="ARBA" id="ARBA00022448"/>
    </source>
</evidence>
<keyword evidence="8" id="KW-1071">Ligand-gated ion channel</keyword>
<evidence type="ECO:0000256" key="2">
    <source>
        <dbReference type="ARBA" id="ARBA00010486"/>
    </source>
</evidence>
<keyword evidence="5 11" id="KW-1133">Transmembrane helix</keyword>
<dbReference type="SMART" id="SM00100">
    <property type="entry name" value="cNMP"/>
    <property type="match status" value="1"/>
</dbReference>
<name>A0A6I9T292_SESIN</name>
<dbReference type="InterPro" id="IPR000595">
    <property type="entry name" value="cNMP-bd_dom"/>
</dbReference>
<keyword evidence="7 11" id="KW-0472">Membrane</keyword>
<proteinExistence type="inferred from homology"/>
<keyword evidence="9" id="KW-0407">Ion channel</keyword>
<feature type="transmembrane region" description="Helical" evidence="11">
    <location>
        <begin position="89"/>
        <end position="107"/>
    </location>
</feature>